<evidence type="ECO:0000256" key="9">
    <source>
        <dbReference type="SAM" id="Phobius"/>
    </source>
</evidence>
<evidence type="ECO:0000256" key="7">
    <source>
        <dbReference type="ARBA" id="ARBA00023136"/>
    </source>
</evidence>
<evidence type="ECO:0000256" key="3">
    <source>
        <dbReference type="ARBA" id="ARBA00022692"/>
    </source>
</evidence>
<dbReference type="Pfam" id="PF00664">
    <property type="entry name" value="ABC_membrane"/>
    <property type="match status" value="2"/>
</dbReference>
<evidence type="ECO:0000256" key="1">
    <source>
        <dbReference type="ARBA" id="ARBA00004141"/>
    </source>
</evidence>
<proteinExistence type="inferred from homology"/>
<dbReference type="CDD" id="cd03249">
    <property type="entry name" value="ABC_MTABC3_MDL1_MDL2"/>
    <property type="match status" value="1"/>
</dbReference>
<keyword evidence="6 9" id="KW-1133">Transmembrane helix</keyword>
<evidence type="ECO:0000256" key="8">
    <source>
        <dbReference type="SAM" id="MobiDB-lite"/>
    </source>
</evidence>
<dbReference type="FunFam" id="3.40.50.300:FF:000913">
    <property type="entry name" value="ABC multidrug transporter SitT"/>
    <property type="match status" value="1"/>
</dbReference>
<keyword evidence="3 9" id="KW-0812">Transmembrane</keyword>
<dbReference type="SUPFAM" id="SSF90123">
    <property type="entry name" value="ABC transporter transmembrane region"/>
    <property type="match status" value="2"/>
</dbReference>
<dbReference type="GO" id="GO:0005524">
    <property type="term" value="F:ATP binding"/>
    <property type="evidence" value="ECO:0007669"/>
    <property type="project" value="UniProtKB-KW"/>
</dbReference>
<feature type="domain" description="ABC transmembrane type-1" evidence="11">
    <location>
        <begin position="726"/>
        <end position="1013"/>
    </location>
</feature>
<evidence type="ECO:0000313" key="12">
    <source>
        <dbReference type="EMBL" id="CZR53540.1"/>
    </source>
</evidence>
<organism evidence="12 13">
    <name type="scientific">Phialocephala subalpina</name>
    <dbReference type="NCBI Taxonomy" id="576137"/>
    <lineage>
        <taxon>Eukaryota</taxon>
        <taxon>Fungi</taxon>
        <taxon>Dikarya</taxon>
        <taxon>Ascomycota</taxon>
        <taxon>Pezizomycotina</taxon>
        <taxon>Leotiomycetes</taxon>
        <taxon>Helotiales</taxon>
        <taxon>Mollisiaceae</taxon>
        <taxon>Phialocephala</taxon>
        <taxon>Phialocephala fortinii species complex</taxon>
    </lineage>
</organism>
<comment type="similarity">
    <text evidence="2">Belongs to the ABC transporter superfamily. ABCB family. Multidrug resistance exporter (TC 3.A.1.201) subfamily.</text>
</comment>
<feature type="transmembrane region" description="Helical" evidence="9">
    <location>
        <begin position="871"/>
        <end position="889"/>
    </location>
</feature>
<keyword evidence="5" id="KW-0067">ATP-binding</keyword>
<feature type="transmembrane region" description="Helical" evidence="9">
    <location>
        <begin position="845"/>
        <end position="865"/>
    </location>
</feature>
<dbReference type="PANTHER" id="PTHR43394:SF18">
    <property type="entry name" value="ABC TRANSPORTER B FAMILY MEMBER 11-LIKE"/>
    <property type="match status" value="1"/>
</dbReference>
<dbReference type="PROSITE" id="PS50893">
    <property type="entry name" value="ABC_TRANSPORTER_2"/>
    <property type="match status" value="2"/>
</dbReference>
<feature type="transmembrane region" description="Helical" evidence="9">
    <location>
        <begin position="766"/>
        <end position="784"/>
    </location>
</feature>
<comment type="subcellular location">
    <subcellularLocation>
        <location evidence="1">Membrane</location>
        <topology evidence="1">Multi-pass membrane protein</topology>
    </subcellularLocation>
</comment>
<reference evidence="12 13" key="1">
    <citation type="submission" date="2016-03" db="EMBL/GenBank/DDBJ databases">
        <authorList>
            <person name="Ploux O."/>
        </authorList>
    </citation>
    <scope>NUCLEOTIDE SEQUENCE [LARGE SCALE GENOMIC DNA]</scope>
    <source>
        <strain evidence="12 13">UAMH 11012</strain>
    </source>
</reference>
<dbReference type="InterPro" id="IPR011527">
    <property type="entry name" value="ABC1_TM_dom"/>
</dbReference>
<dbReference type="Pfam" id="PF00005">
    <property type="entry name" value="ABC_tran"/>
    <property type="match status" value="3"/>
</dbReference>
<dbReference type="GO" id="GO:0005743">
    <property type="term" value="C:mitochondrial inner membrane"/>
    <property type="evidence" value="ECO:0007669"/>
    <property type="project" value="TreeGrafter"/>
</dbReference>
<evidence type="ECO:0000259" key="11">
    <source>
        <dbReference type="PROSITE" id="PS50929"/>
    </source>
</evidence>
<dbReference type="GO" id="GO:0015421">
    <property type="term" value="F:ABC-type oligopeptide transporter activity"/>
    <property type="evidence" value="ECO:0007669"/>
    <property type="project" value="TreeGrafter"/>
</dbReference>
<sequence length="1295" mass="141698">MADDPAPANNWEKEADSKREERVPKFSDYLRVFSYATKWDFCIYIVASVASVGAGLTMPLMNVIFGQLVGQFTDHFKDSSTISSDDFQRILNKQALYIIGLFIGRWVLSSTNKFCFRMIAIRLSSAVRLHYLKSLFAQSIQVIDSMPAGAPATAITATSNTLQIGISERLGTFLQSTSTICAALIISFIWSWNITLVTSSLMLYVLVVLSVALPLIVKGLTATAKADAEGTAIASEALAGIRLVAACGAQGLITSMYGDRVQEAMQRAQRTAPVMGAQLGLLFFGVFGSFGLAFWYGTQRFAAGAISNAGVVLVVIMSVMMILMSVQHISTPLLGVSKAMVAACELFTVIDAPQPPSGSLKPDISSEDLLFNDVTFEYPSRPGVTVLDALNLRIRSGQNTALVGASGSGKSTVVALLERWYSLRNLYALPQVVQQTPADKSRDKSSDSLDEEPKTQAKPKLSGSITVGGFSLDDLDLKWWRSQVGLVQQEPFLFNDTIFNNVAHGLIGTQWEDETEERKQELVQEACQEAYADEFITRLPDVSPKLVDGYDTRVGDGGAKLSGGQKQRLAIARSIIKKPRIIILDEATSAIDAKSEKIVQAALDRVSKIRTTITIAHRLSTIQKADHIVVLQNGRAVEEGTHRSLVANTSSVYSALVRAQSLQLSDREEADVPTLVADVVEFNETPSISNQVQSTATQGDTKAPRYMIRTFGQLFSDRRAQWPSYLGIIFSSMAVAAGTPIQAWLIAKVINTFLLSGDELKRQGDFWGLMWLALAGSVGIAYFLEGWIGLRLQYFVSAEYKLQYLTDLLHQKLGFFDDDSNSHGALTSRIAGDAKQLEELFGINLAFLLSGVFIVIGCVTISLVFSWKLGLVALFVTMPILLATGFWKMKQEVQFEQMNSAVFMESSQFATEAIGAIRTVSALTMESLINKRYQKLLDSHVQAAYRKAQWTATLFGFADSVTLGCQALIIWYGGRLLANGEFSFEAFFVCLMAMIQGAEGAAQVLALTPDAARAAAAANRMFDVQESAVVSQSGPEAPSVILDTDGGVEIELRDVSFKYPTRDVLIFKGLSLRIEKGQYVAFVGPSGSGKTSIISLLERFYDLEPNHGAIFCNSVNINDLDVYDYRQHLSLVAQEPIMFRGTVRDNILFGVADPTSISKERISEVCRDAFIHDFIVSLPEGYDTDVGQKGIAMSGGQKQRIAIARAMIRNPKILLLDEATSALDSESEKIVQSAFERASNGRTMIAVAHRLSTIQNADVIFVLDDGRVVENGTHSKLVKKRGVYWEMCQNQALDQ</sequence>
<dbReference type="SUPFAM" id="SSF52540">
    <property type="entry name" value="P-loop containing nucleoside triphosphate hydrolases"/>
    <property type="match status" value="3"/>
</dbReference>
<dbReference type="InterPro" id="IPR003593">
    <property type="entry name" value="AAA+_ATPase"/>
</dbReference>
<evidence type="ECO:0000256" key="4">
    <source>
        <dbReference type="ARBA" id="ARBA00022741"/>
    </source>
</evidence>
<dbReference type="Gene3D" id="3.40.50.300">
    <property type="entry name" value="P-loop containing nucleotide triphosphate hydrolases"/>
    <property type="match status" value="2"/>
</dbReference>
<feature type="domain" description="ABC transmembrane type-1" evidence="11">
    <location>
        <begin position="45"/>
        <end position="331"/>
    </location>
</feature>
<dbReference type="PROSITE" id="PS50929">
    <property type="entry name" value="ABC_TM1F"/>
    <property type="match status" value="2"/>
</dbReference>
<feature type="domain" description="ABC transporter" evidence="10">
    <location>
        <begin position="369"/>
        <end position="658"/>
    </location>
</feature>
<gene>
    <name evidence="12" type="ORF">PAC_03419</name>
</gene>
<dbReference type="SMART" id="SM00382">
    <property type="entry name" value="AAA"/>
    <property type="match status" value="2"/>
</dbReference>
<dbReference type="InterPro" id="IPR036640">
    <property type="entry name" value="ABC1_TM_sf"/>
</dbReference>
<feature type="region of interest" description="Disordered" evidence="8">
    <location>
        <begin position="437"/>
        <end position="462"/>
    </location>
</feature>
<feature type="transmembrane region" description="Helical" evidence="9">
    <location>
        <begin position="725"/>
        <end position="746"/>
    </location>
</feature>
<dbReference type="OrthoDB" id="6500128at2759"/>
<keyword evidence="4" id="KW-0547">Nucleotide-binding</keyword>
<dbReference type="PROSITE" id="PS00211">
    <property type="entry name" value="ABC_TRANSPORTER_1"/>
    <property type="match status" value="2"/>
</dbReference>
<accession>A0A1L7WL97</accession>
<evidence type="ECO:0000256" key="5">
    <source>
        <dbReference type="ARBA" id="ARBA00022840"/>
    </source>
</evidence>
<dbReference type="STRING" id="576137.A0A1L7WL97"/>
<evidence type="ECO:0000256" key="6">
    <source>
        <dbReference type="ARBA" id="ARBA00022989"/>
    </source>
</evidence>
<dbReference type="GO" id="GO:0090374">
    <property type="term" value="P:oligopeptide export from mitochondrion"/>
    <property type="evidence" value="ECO:0007669"/>
    <property type="project" value="TreeGrafter"/>
</dbReference>
<feature type="transmembrane region" description="Helical" evidence="9">
    <location>
        <begin position="301"/>
        <end position="323"/>
    </location>
</feature>
<feature type="transmembrane region" description="Helical" evidence="9">
    <location>
        <begin position="41"/>
        <end position="70"/>
    </location>
</feature>
<dbReference type="InterPro" id="IPR003439">
    <property type="entry name" value="ABC_transporter-like_ATP-bd"/>
</dbReference>
<dbReference type="CDD" id="cd18578">
    <property type="entry name" value="ABC_6TM_Pgp_ABCB1_D2_like"/>
    <property type="match status" value="1"/>
</dbReference>
<feature type="transmembrane region" description="Helical" evidence="9">
    <location>
        <begin position="196"/>
        <end position="217"/>
    </location>
</feature>
<dbReference type="CDD" id="cd18577">
    <property type="entry name" value="ABC_6TM_Pgp_ABCB1_D1_like"/>
    <property type="match status" value="1"/>
</dbReference>
<evidence type="ECO:0000313" key="13">
    <source>
        <dbReference type="Proteomes" id="UP000184330"/>
    </source>
</evidence>
<dbReference type="GO" id="GO:0016887">
    <property type="term" value="F:ATP hydrolysis activity"/>
    <property type="evidence" value="ECO:0007669"/>
    <property type="project" value="InterPro"/>
</dbReference>
<feature type="transmembrane region" description="Helical" evidence="9">
    <location>
        <begin position="170"/>
        <end position="190"/>
    </location>
</feature>
<evidence type="ECO:0000259" key="10">
    <source>
        <dbReference type="PROSITE" id="PS50893"/>
    </source>
</evidence>
<protein>
    <submittedName>
        <fullName evidence="12">Related to multidrug resistance protein</fullName>
    </submittedName>
</protein>
<feature type="domain" description="ABC transporter" evidence="10">
    <location>
        <begin position="1050"/>
        <end position="1290"/>
    </location>
</feature>
<feature type="compositionally biased region" description="Basic and acidic residues" evidence="8">
    <location>
        <begin position="439"/>
        <end position="455"/>
    </location>
</feature>
<dbReference type="PANTHER" id="PTHR43394">
    <property type="entry name" value="ATP-DEPENDENT PERMEASE MDL1, MITOCHONDRIAL"/>
    <property type="match status" value="1"/>
</dbReference>
<dbReference type="InterPro" id="IPR017871">
    <property type="entry name" value="ABC_transporter-like_CS"/>
</dbReference>
<dbReference type="InterPro" id="IPR039421">
    <property type="entry name" value="Type_1_exporter"/>
</dbReference>
<feature type="transmembrane region" description="Helical" evidence="9">
    <location>
        <begin position="274"/>
        <end position="295"/>
    </location>
</feature>
<dbReference type="Gene3D" id="1.20.1560.10">
    <property type="entry name" value="ABC transporter type 1, transmembrane domain"/>
    <property type="match status" value="1"/>
</dbReference>
<dbReference type="Proteomes" id="UP000184330">
    <property type="component" value="Unassembled WGS sequence"/>
</dbReference>
<name>A0A1L7WL97_9HELO</name>
<keyword evidence="7 9" id="KW-0472">Membrane</keyword>
<dbReference type="InterPro" id="IPR027417">
    <property type="entry name" value="P-loop_NTPase"/>
</dbReference>
<evidence type="ECO:0000256" key="2">
    <source>
        <dbReference type="ARBA" id="ARBA00007577"/>
    </source>
</evidence>
<dbReference type="EMBL" id="FJOG01000004">
    <property type="protein sequence ID" value="CZR53540.1"/>
    <property type="molecule type" value="Genomic_DNA"/>
</dbReference>
<keyword evidence="13" id="KW-1185">Reference proteome</keyword>